<evidence type="ECO:0000313" key="6">
    <source>
        <dbReference type="EMBL" id="MEM5536488.1"/>
    </source>
</evidence>
<comment type="subcellular location">
    <subcellularLocation>
        <location evidence="4">Periplasm</location>
    </subcellularLocation>
</comment>
<feature type="signal peptide" evidence="4">
    <location>
        <begin position="1"/>
        <end position="24"/>
    </location>
</feature>
<dbReference type="InterPro" id="IPR052037">
    <property type="entry name" value="LPS_export_LptA"/>
</dbReference>
<name>A0ABU9TRY8_9GAMM</name>
<evidence type="ECO:0000256" key="1">
    <source>
        <dbReference type="ARBA" id="ARBA00022448"/>
    </source>
</evidence>
<keyword evidence="2 4" id="KW-0732">Signal</keyword>
<dbReference type="Proteomes" id="UP001449225">
    <property type="component" value="Unassembled WGS sequence"/>
</dbReference>
<comment type="similarity">
    <text evidence="4">Belongs to the LptA family.</text>
</comment>
<keyword evidence="7" id="KW-1185">Reference proteome</keyword>
<keyword evidence="3 4" id="KW-0574">Periplasm</keyword>
<reference evidence="6 7" key="1">
    <citation type="submission" date="2024-03" db="EMBL/GenBank/DDBJ databases">
        <title>Community enrichment and isolation of bacterial strains for fucoidan degradation.</title>
        <authorList>
            <person name="Sichert A."/>
        </authorList>
    </citation>
    <scope>NUCLEOTIDE SEQUENCE [LARGE SCALE GENOMIC DNA]</scope>
    <source>
        <strain evidence="6 7">AS76</strain>
    </source>
</reference>
<dbReference type="PANTHER" id="PTHR36504:SF1">
    <property type="entry name" value="LIPOPOLYSACCHARIDE EXPORT SYSTEM PROTEIN LPTA"/>
    <property type="match status" value="1"/>
</dbReference>
<dbReference type="InterPro" id="IPR005653">
    <property type="entry name" value="OstA-like_N"/>
</dbReference>
<dbReference type="Gene3D" id="2.60.450.10">
    <property type="entry name" value="Lipopolysaccharide (LPS) transport protein A like domain"/>
    <property type="match status" value="1"/>
</dbReference>
<feature type="domain" description="Organic solvent tolerance-like N-terminal" evidence="5">
    <location>
        <begin position="34"/>
        <end position="143"/>
    </location>
</feature>
<evidence type="ECO:0000256" key="4">
    <source>
        <dbReference type="HAMAP-Rule" id="MF_01914"/>
    </source>
</evidence>
<evidence type="ECO:0000313" key="7">
    <source>
        <dbReference type="Proteomes" id="UP001449225"/>
    </source>
</evidence>
<dbReference type="Pfam" id="PF03968">
    <property type="entry name" value="LptD_N"/>
    <property type="match status" value="1"/>
</dbReference>
<keyword evidence="1 4" id="KW-0813">Transport</keyword>
<dbReference type="EMBL" id="JBBMRA010000006">
    <property type="protein sequence ID" value="MEM5536488.1"/>
    <property type="molecule type" value="Genomic_DNA"/>
</dbReference>
<accession>A0ABU9TRY8</accession>
<dbReference type="HAMAP" id="MF_01914">
    <property type="entry name" value="LPS_assembly_LptA"/>
    <property type="match status" value="1"/>
</dbReference>
<dbReference type="NCBIfam" id="TIGR03002">
    <property type="entry name" value="outer_YhbN_LptA"/>
    <property type="match status" value="1"/>
</dbReference>
<gene>
    <name evidence="4 6" type="primary">lptA</name>
    <name evidence="6" type="ORF">WNY58_08800</name>
</gene>
<sequence length="176" mass="19304" precursor="true">MTMQNKLYSLAIVILAFAVSNAHALPDDQNQPIYITADTAKIDDTTGITTYKGNVIIKQGSLLIEAAHVDMYRNDDGVEKLIAKGSLAHFRQQPNIGDPYSDAWGKHLLYHVENQKLTITDKAKVIQAQDTFTGNKIVYDLDKSIVNAFGGTNTDASGTPGRVNMVIQPKKKDKAN</sequence>
<protein>
    <recommendedName>
        <fullName evidence="4">Lipopolysaccharide export system protein LptA</fullName>
    </recommendedName>
</protein>
<proteinExistence type="inferred from homology"/>
<feature type="chain" id="PRO_5044917102" description="Lipopolysaccharide export system protein LptA" evidence="4">
    <location>
        <begin position="25"/>
        <end position="176"/>
    </location>
</feature>
<evidence type="ECO:0000259" key="5">
    <source>
        <dbReference type="Pfam" id="PF03968"/>
    </source>
</evidence>
<dbReference type="PANTHER" id="PTHR36504">
    <property type="entry name" value="LIPOPOLYSACCHARIDE EXPORT SYSTEM PROTEIN LPTA"/>
    <property type="match status" value="1"/>
</dbReference>
<evidence type="ECO:0000256" key="3">
    <source>
        <dbReference type="ARBA" id="ARBA00022764"/>
    </source>
</evidence>
<comment type="subunit">
    <text evidence="4">Component of the lipopolysaccharide transport and assembly complex.</text>
</comment>
<dbReference type="InterPro" id="IPR014340">
    <property type="entry name" value="LptA"/>
</dbReference>
<comment type="caution">
    <text evidence="6">The sequence shown here is derived from an EMBL/GenBank/DDBJ whole genome shotgun (WGS) entry which is preliminary data.</text>
</comment>
<dbReference type="RefSeq" id="WP_342854316.1">
    <property type="nucleotide sequence ID" value="NZ_JBBMRA010000006.1"/>
</dbReference>
<organism evidence="6 7">
    <name type="scientific">Neptuniibacter pectenicola</name>
    <dbReference type="NCBI Taxonomy" id="1806669"/>
    <lineage>
        <taxon>Bacteria</taxon>
        <taxon>Pseudomonadati</taxon>
        <taxon>Pseudomonadota</taxon>
        <taxon>Gammaproteobacteria</taxon>
        <taxon>Oceanospirillales</taxon>
        <taxon>Oceanospirillaceae</taxon>
        <taxon>Neptuniibacter</taxon>
    </lineage>
</organism>
<comment type="function">
    <text evidence="4">Involved in the assembly of lipopolysaccharide (LPS). Required for the translocation of LPS from the inner membrane to the outer membrane. May form a bridge between the inner membrane and the outer membrane, via interactions with LptC and LptD, thereby facilitating LPS transfer across the periplasm.</text>
</comment>
<evidence type="ECO:0000256" key="2">
    <source>
        <dbReference type="ARBA" id="ARBA00022729"/>
    </source>
</evidence>